<dbReference type="Proteomes" id="UP001062846">
    <property type="component" value="Chromosome 2"/>
</dbReference>
<reference evidence="1" key="1">
    <citation type="submission" date="2022-02" db="EMBL/GenBank/DDBJ databases">
        <title>Plant Genome Project.</title>
        <authorList>
            <person name="Zhang R.-G."/>
        </authorList>
    </citation>
    <scope>NUCLEOTIDE SEQUENCE</scope>
    <source>
        <strain evidence="1">AT1</strain>
    </source>
</reference>
<comment type="caution">
    <text evidence="1">The sequence shown here is derived from an EMBL/GenBank/DDBJ whole genome shotgun (WGS) entry which is preliminary data.</text>
</comment>
<name>A0ACC0PTN4_RHOML</name>
<organism evidence="1 2">
    <name type="scientific">Rhododendron molle</name>
    <name type="common">Chinese azalea</name>
    <name type="synonym">Azalea mollis</name>
    <dbReference type="NCBI Taxonomy" id="49168"/>
    <lineage>
        <taxon>Eukaryota</taxon>
        <taxon>Viridiplantae</taxon>
        <taxon>Streptophyta</taxon>
        <taxon>Embryophyta</taxon>
        <taxon>Tracheophyta</taxon>
        <taxon>Spermatophyta</taxon>
        <taxon>Magnoliopsida</taxon>
        <taxon>eudicotyledons</taxon>
        <taxon>Gunneridae</taxon>
        <taxon>Pentapetalae</taxon>
        <taxon>asterids</taxon>
        <taxon>Ericales</taxon>
        <taxon>Ericaceae</taxon>
        <taxon>Ericoideae</taxon>
        <taxon>Rhodoreae</taxon>
        <taxon>Rhododendron</taxon>
    </lineage>
</organism>
<evidence type="ECO:0000313" key="1">
    <source>
        <dbReference type="EMBL" id="KAI8569060.1"/>
    </source>
</evidence>
<dbReference type="EMBL" id="CM046389">
    <property type="protein sequence ID" value="KAI8569060.1"/>
    <property type="molecule type" value="Genomic_DNA"/>
</dbReference>
<evidence type="ECO:0000313" key="2">
    <source>
        <dbReference type="Proteomes" id="UP001062846"/>
    </source>
</evidence>
<gene>
    <name evidence="1" type="ORF">RHMOL_Rhmol02G0248800</name>
</gene>
<proteinExistence type="predicted"/>
<protein>
    <submittedName>
        <fullName evidence="1">Uncharacterized protein</fullName>
    </submittedName>
</protein>
<sequence>MQNSPPLPDENSIALRLLSSTPADPPRLQLLHAAPPQLLLLLTSTAHDECLDSSLKKFKSAIDNSVSFQVHHDMTAPLQHYFIYTGHNSYLTGNQLSSECSVVPIIKALQRGARVIELDLWPNSAKDEVHVLHGRYEFIPDWSFSESITYIRLNGCGCVVNTFVVYLDPDDACVTDQMLEVHQRICFCSKSPYPVIITLEDHLTADLQTKVAEMVTQTFGELLYYPESGCLEEFPSPEDLKNRIILSTKPPKEYLEFKPSMRRENGPQKERYSSDEASLGKESEDQTAEPDPDDKNDTDQDDEDSDGCESKSCQLGAAQYKHLIAIRAGKPKNGLREALRGGLDKVERLSLSEKALLRAATNYGTDLVRFTQKNILRVYPKGSRVTSSNFKSLIAWMHGAQMVAVNMQVGFKVLC</sequence>
<keyword evidence="2" id="KW-1185">Reference proteome</keyword>
<accession>A0ACC0PTN4</accession>